<dbReference type="OrthoDB" id="7837946at2759"/>
<evidence type="ECO:0000313" key="2">
    <source>
        <dbReference type="EMBL" id="EDV94080.1"/>
    </source>
</evidence>
<evidence type="ECO:0000313" key="3">
    <source>
        <dbReference type="Proteomes" id="UP000001070"/>
    </source>
</evidence>
<gene>
    <name evidence="2" type="primary">Dgri\GH25132</name>
    <name evidence="2" type="ORF">Dgri_GH25132</name>
</gene>
<name>B4JZF8_DROGR</name>
<keyword evidence="1" id="KW-0732">Signal</keyword>
<protein>
    <submittedName>
        <fullName evidence="2">GH25132</fullName>
    </submittedName>
</protein>
<feature type="signal peptide" evidence="1">
    <location>
        <begin position="1"/>
        <end position="16"/>
    </location>
</feature>
<dbReference type="AlphaFoldDB" id="B4JZF8"/>
<dbReference type="eggNOG" id="ENOG502TB74">
    <property type="taxonomic scope" value="Eukaryota"/>
</dbReference>
<dbReference type="InParanoid" id="B4JZF8"/>
<keyword evidence="3" id="KW-1185">Reference proteome</keyword>
<dbReference type="OMA" id="TAMDFWK"/>
<dbReference type="EMBL" id="CH916379">
    <property type="protein sequence ID" value="EDV94080.1"/>
    <property type="molecule type" value="Genomic_DNA"/>
</dbReference>
<evidence type="ECO:0000256" key="1">
    <source>
        <dbReference type="SAM" id="SignalP"/>
    </source>
</evidence>
<sequence length="175" mass="20724">MSVYLWLLLISIGVVSEERNFKFIIDRLTVMHWEPEIIEELNYSMIQLNNRSYVSGNLQLKRDIDKIVVNTTLDFWNMDNKKTRLYKLQTDACIFLANIHKNRLLNIFAKSFDKHTAGQLKCPLKGKFNYTLNNWYLDEMDFPAYLPAGTFQTNTEILVEKKKTIYVMVRGRLLF</sequence>
<dbReference type="PANTHER" id="PTHR20898">
    <property type="entry name" value="DAEDALUS ON 3-RELATED-RELATED"/>
    <property type="match status" value="1"/>
</dbReference>
<proteinExistence type="predicted"/>
<dbReference type="Pfam" id="PF06477">
    <property type="entry name" value="DUF1091"/>
    <property type="match status" value="1"/>
</dbReference>
<dbReference type="PhylomeDB" id="B4JZF8"/>
<dbReference type="Proteomes" id="UP000001070">
    <property type="component" value="Unassembled WGS sequence"/>
</dbReference>
<dbReference type="HOGENOM" id="CLU_129483_0_0_1"/>
<reference evidence="2 3" key="1">
    <citation type="journal article" date="2007" name="Nature">
        <title>Evolution of genes and genomes on the Drosophila phylogeny.</title>
        <authorList>
            <consortium name="Drosophila 12 Genomes Consortium"/>
            <person name="Clark A.G."/>
            <person name="Eisen M.B."/>
            <person name="Smith D.R."/>
            <person name="Bergman C.M."/>
            <person name="Oliver B."/>
            <person name="Markow T.A."/>
            <person name="Kaufman T.C."/>
            <person name="Kellis M."/>
            <person name="Gelbart W."/>
            <person name="Iyer V.N."/>
            <person name="Pollard D.A."/>
            <person name="Sackton T.B."/>
            <person name="Larracuente A.M."/>
            <person name="Singh N.D."/>
            <person name="Abad J.P."/>
            <person name="Abt D.N."/>
            <person name="Adryan B."/>
            <person name="Aguade M."/>
            <person name="Akashi H."/>
            <person name="Anderson W.W."/>
            <person name="Aquadro C.F."/>
            <person name="Ardell D.H."/>
            <person name="Arguello R."/>
            <person name="Artieri C.G."/>
            <person name="Barbash D.A."/>
            <person name="Barker D."/>
            <person name="Barsanti P."/>
            <person name="Batterham P."/>
            <person name="Batzoglou S."/>
            <person name="Begun D."/>
            <person name="Bhutkar A."/>
            <person name="Blanco E."/>
            <person name="Bosak S.A."/>
            <person name="Bradley R.K."/>
            <person name="Brand A.D."/>
            <person name="Brent M.R."/>
            <person name="Brooks A.N."/>
            <person name="Brown R.H."/>
            <person name="Butlin R.K."/>
            <person name="Caggese C."/>
            <person name="Calvi B.R."/>
            <person name="Bernardo de Carvalho A."/>
            <person name="Caspi A."/>
            <person name="Castrezana S."/>
            <person name="Celniker S.E."/>
            <person name="Chang J.L."/>
            <person name="Chapple C."/>
            <person name="Chatterji S."/>
            <person name="Chinwalla A."/>
            <person name="Civetta A."/>
            <person name="Clifton S.W."/>
            <person name="Comeron J.M."/>
            <person name="Costello J.C."/>
            <person name="Coyne J.A."/>
            <person name="Daub J."/>
            <person name="David R.G."/>
            <person name="Delcher A.L."/>
            <person name="Delehaunty K."/>
            <person name="Do C.B."/>
            <person name="Ebling H."/>
            <person name="Edwards K."/>
            <person name="Eickbush T."/>
            <person name="Evans J.D."/>
            <person name="Filipski A."/>
            <person name="Findeiss S."/>
            <person name="Freyhult E."/>
            <person name="Fulton L."/>
            <person name="Fulton R."/>
            <person name="Garcia A.C."/>
            <person name="Gardiner A."/>
            <person name="Garfield D.A."/>
            <person name="Garvin B.E."/>
            <person name="Gibson G."/>
            <person name="Gilbert D."/>
            <person name="Gnerre S."/>
            <person name="Godfrey J."/>
            <person name="Good R."/>
            <person name="Gotea V."/>
            <person name="Gravely B."/>
            <person name="Greenberg A.J."/>
            <person name="Griffiths-Jones S."/>
            <person name="Gross S."/>
            <person name="Guigo R."/>
            <person name="Gustafson E.A."/>
            <person name="Haerty W."/>
            <person name="Hahn M.W."/>
            <person name="Halligan D.L."/>
            <person name="Halpern A.L."/>
            <person name="Halter G.M."/>
            <person name="Han M.V."/>
            <person name="Heger A."/>
            <person name="Hillier L."/>
            <person name="Hinrichs A.S."/>
            <person name="Holmes I."/>
            <person name="Hoskins R.A."/>
            <person name="Hubisz M.J."/>
            <person name="Hultmark D."/>
            <person name="Huntley M.A."/>
            <person name="Jaffe D.B."/>
            <person name="Jagadeeshan S."/>
            <person name="Jeck W.R."/>
            <person name="Johnson J."/>
            <person name="Jones C.D."/>
            <person name="Jordan W.C."/>
            <person name="Karpen G.H."/>
            <person name="Kataoka E."/>
            <person name="Keightley P.D."/>
            <person name="Kheradpour P."/>
            <person name="Kirkness E.F."/>
            <person name="Koerich L.B."/>
            <person name="Kristiansen K."/>
            <person name="Kudrna D."/>
            <person name="Kulathinal R.J."/>
            <person name="Kumar S."/>
            <person name="Kwok R."/>
            <person name="Lander E."/>
            <person name="Langley C.H."/>
            <person name="Lapoint R."/>
            <person name="Lazzaro B.P."/>
            <person name="Lee S.J."/>
            <person name="Levesque L."/>
            <person name="Li R."/>
            <person name="Lin C.F."/>
            <person name="Lin M.F."/>
            <person name="Lindblad-Toh K."/>
            <person name="Llopart A."/>
            <person name="Long M."/>
            <person name="Low L."/>
            <person name="Lozovsky E."/>
            <person name="Lu J."/>
            <person name="Luo M."/>
            <person name="Machado C.A."/>
            <person name="Makalowski W."/>
            <person name="Marzo M."/>
            <person name="Matsuda M."/>
            <person name="Matzkin L."/>
            <person name="McAllister B."/>
            <person name="McBride C.S."/>
            <person name="McKernan B."/>
            <person name="McKernan K."/>
            <person name="Mendez-Lago M."/>
            <person name="Minx P."/>
            <person name="Mollenhauer M.U."/>
            <person name="Montooth K."/>
            <person name="Mount S.M."/>
            <person name="Mu X."/>
            <person name="Myers E."/>
            <person name="Negre B."/>
            <person name="Newfeld S."/>
            <person name="Nielsen R."/>
            <person name="Noor M.A."/>
            <person name="O'Grady P."/>
            <person name="Pachter L."/>
            <person name="Papaceit M."/>
            <person name="Parisi M.J."/>
            <person name="Parisi M."/>
            <person name="Parts L."/>
            <person name="Pedersen J.S."/>
            <person name="Pesole G."/>
            <person name="Phillippy A.M."/>
            <person name="Ponting C.P."/>
            <person name="Pop M."/>
            <person name="Porcelli D."/>
            <person name="Powell J.R."/>
            <person name="Prohaska S."/>
            <person name="Pruitt K."/>
            <person name="Puig M."/>
            <person name="Quesneville H."/>
            <person name="Ram K.R."/>
            <person name="Rand D."/>
            <person name="Rasmussen M.D."/>
            <person name="Reed L.K."/>
            <person name="Reenan R."/>
            <person name="Reily A."/>
            <person name="Remington K.A."/>
            <person name="Rieger T.T."/>
            <person name="Ritchie M.G."/>
            <person name="Robin C."/>
            <person name="Rogers Y.H."/>
            <person name="Rohde C."/>
            <person name="Rozas J."/>
            <person name="Rubenfield M.J."/>
            <person name="Ruiz A."/>
            <person name="Russo S."/>
            <person name="Salzberg S.L."/>
            <person name="Sanchez-Gracia A."/>
            <person name="Saranga D.J."/>
            <person name="Sato H."/>
            <person name="Schaeffer S.W."/>
            <person name="Schatz M.C."/>
            <person name="Schlenke T."/>
            <person name="Schwartz R."/>
            <person name="Segarra C."/>
            <person name="Singh R.S."/>
            <person name="Sirot L."/>
            <person name="Sirota M."/>
            <person name="Sisneros N.B."/>
            <person name="Smith C.D."/>
            <person name="Smith T.F."/>
            <person name="Spieth J."/>
            <person name="Stage D.E."/>
            <person name="Stark A."/>
            <person name="Stephan W."/>
            <person name="Strausberg R.L."/>
            <person name="Strempel S."/>
            <person name="Sturgill D."/>
            <person name="Sutton G."/>
            <person name="Sutton G.G."/>
            <person name="Tao W."/>
            <person name="Teichmann S."/>
            <person name="Tobari Y.N."/>
            <person name="Tomimura Y."/>
            <person name="Tsolas J.M."/>
            <person name="Valente V.L."/>
            <person name="Venter E."/>
            <person name="Venter J.C."/>
            <person name="Vicario S."/>
            <person name="Vieira F.G."/>
            <person name="Vilella A.J."/>
            <person name="Villasante A."/>
            <person name="Walenz B."/>
            <person name="Wang J."/>
            <person name="Wasserman M."/>
            <person name="Watts T."/>
            <person name="Wilson D."/>
            <person name="Wilson R.K."/>
            <person name="Wing R.A."/>
            <person name="Wolfner M.F."/>
            <person name="Wong A."/>
            <person name="Wong G.K."/>
            <person name="Wu C.I."/>
            <person name="Wu G."/>
            <person name="Yamamoto D."/>
            <person name="Yang H.P."/>
            <person name="Yang S.P."/>
            <person name="Yorke J.A."/>
            <person name="Yoshida K."/>
            <person name="Zdobnov E."/>
            <person name="Zhang P."/>
            <person name="Zhang Y."/>
            <person name="Zimin A.V."/>
            <person name="Baldwin J."/>
            <person name="Abdouelleil A."/>
            <person name="Abdulkadir J."/>
            <person name="Abebe A."/>
            <person name="Abera B."/>
            <person name="Abreu J."/>
            <person name="Acer S.C."/>
            <person name="Aftuck L."/>
            <person name="Alexander A."/>
            <person name="An P."/>
            <person name="Anderson E."/>
            <person name="Anderson S."/>
            <person name="Arachi H."/>
            <person name="Azer M."/>
            <person name="Bachantsang P."/>
            <person name="Barry A."/>
            <person name="Bayul T."/>
            <person name="Berlin A."/>
            <person name="Bessette D."/>
            <person name="Bloom T."/>
            <person name="Blye J."/>
            <person name="Boguslavskiy L."/>
            <person name="Bonnet C."/>
            <person name="Boukhgalter B."/>
            <person name="Bourzgui I."/>
            <person name="Brown A."/>
            <person name="Cahill P."/>
            <person name="Channer S."/>
            <person name="Cheshatsang Y."/>
            <person name="Chuda L."/>
            <person name="Citroen M."/>
            <person name="Collymore A."/>
            <person name="Cooke P."/>
            <person name="Costello M."/>
            <person name="D'Aco K."/>
            <person name="Daza R."/>
            <person name="De Haan G."/>
            <person name="DeGray S."/>
            <person name="DeMaso C."/>
            <person name="Dhargay N."/>
            <person name="Dooley K."/>
            <person name="Dooley E."/>
            <person name="Doricent M."/>
            <person name="Dorje P."/>
            <person name="Dorjee K."/>
            <person name="Dupes A."/>
            <person name="Elong R."/>
            <person name="Falk J."/>
            <person name="Farina A."/>
            <person name="Faro S."/>
            <person name="Ferguson D."/>
            <person name="Fisher S."/>
            <person name="Foley C.D."/>
            <person name="Franke A."/>
            <person name="Friedrich D."/>
            <person name="Gadbois L."/>
            <person name="Gearin G."/>
            <person name="Gearin C.R."/>
            <person name="Giannoukos G."/>
            <person name="Goode T."/>
            <person name="Graham J."/>
            <person name="Grandbois E."/>
            <person name="Grewal S."/>
            <person name="Gyaltsen K."/>
            <person name="Hafez N."/>
            <person name="Hagos B."/>
            <person name="Hall J."/>
            <person name="Henson C."/>
            <person name="Hollinger A."/>
            <person name="Honan T."/>
            <person name="Huard M.D."/>
            <person name="Hughes L."/>
            <person name="Hurhula B."/>
            <person name="Husby M.E."/>
            <person name="Kamat A."/>
            <person name="Kanga B."/>
            <person name="Kashin S."/>
            <person name="Khazanovich D."/>
            <person name="Kisner P."/>
            <person name="Lance K."/>
            <person name="Lara M."/>
            <person name="Lee W."/>
            <person name="Lennon N."/>
            <person name="Letendre F."/>
            <person name="LeVine R."/>
            <person name="Lipovsky A."/>
            <person name="Liu X."/>
            <person name="Liu J."/>
            <person name="Liu S."/>
            <person name="Lokyitsang T."/>
            <person name="Lokyitsang Y."/>
            <person name="Lubonja R."/>
            <person name="Lui A."/>
            <person name="MacDonald P."/>
            <person name="Magnisalis V."/>
            <person name="Maru K."/>
            <person name="Matthews C."/>
            <person name="McCusker W."/>
            <person name="McDonough S."/>
            <person name="Mehta T."/>
            <person name="Meldrim J."/>
            <person name="Meneus L."/>
            <person name="Mihai O."/>
            <person name="Mihalev A."/>
            <person name="Mihova T."/>
            <person name="Mittelman R."/>
            <person name="Mlenga V."/>
            <person name="Montmayeur A."/>
            <person name="Mulrain L."/>
            <person name="Navidi A."/>
            <person name="Naylor J."/>
            <person name="Negash T."/>
            <person name="Nguyen T."/>
            <person name="Nguyen N."/>
            <person name="Nicol R."/>
            <person name="Norbu C."/>
            <person name="Norbu N."/>
            <person name="Novod N."/>
            <person name="O'Neill B."/>
            <person name="Osman S."/>
            <person name="Markiewicz E."/>
            <person name="Oyono O.L."/>
            <person name="Patti C."/>
            <person name="Phunkhang P."/>
            <person name="Pierre F."/>
            <person name="Priest M."/>
            <person name="Raghuraman S."/>
            <person name="Rege F."/>
            <person name="Reyes R."/>
            <person name="Rise C."/>
            <person name="Rogov P."/>
            <person name="Ross K."/>
            <person name="Ryan E."/>
            <person name="Settipalli S."/>
            <person name="Shea T."/>
            <person name="Sherpa N."/>
            <person name="Shi L."/>
            <person name="Shih D."/>
            <person name="Sparrow T."/>
            <person name="Spaulding J."/>
            <person name="Stalker J."/>
            <person name="Stange-Thomann N."/>
            <person name="Stavropoulos S."/>
            <person name="Stone C."/>
            <person name="Strader C."/>
            <person name="Tesfaye S."/>
            <person name="Thomson T."/>
            <person name="Thoulutsang Y."/>
            <person name="Thoulutsang D."/>
            <person name="Topham K."/>
            <person name="Topping I."/>
            <person name="Tsamla T."/>
            <person name="Vassiliev H."/>
            <person name="Vo A."/>
            <person name="Wangchuk T."/>
            <person name="Wangdi T."/>
            <person name="Weiand M."/>
            <person name="Wilkinson J."/>
            <person name="Wilson A."/>
            <person name="Yadav S."/>
            <person name="Young G."/>
            <person name="Yu Q."/>
            <person name="Zembek L."/>
            <person name="Zhong D."/>
            <person name="Zimmer A."/>
            <person name="Zwirko Z."/>
            <person name="Jaffe D.B."/>
            <person name="Alvarez P."/>
            <person name="Brockman W."/>
            <person name="Butler J."/>
            <person name="Chin C."/>
            <person name="Gnerre S."/>
            <person name="Grabherr M."/>
            <person name="Kleber M."/>
            <person name="Mauceli E."/>
            <person name="MacCallum I."/>
        </authorList>
    </citation>
    <scope>NUCLEOTIDE SEQUENCE [LARGE SCALE GENOMIC DNA]</scope>
    <source>
        <strain evidence="3">Tucson 15287-2541.00</strain>
    </source>
</reference>
<organism evidence="3">
    <name type="scientific">Drosophila grimshawi</name>
    <name type="common">Hawaiian fruit fly</name>
    <name type="synonym">Idiomyia grimshawi</name>
    <dbReference type="NCBI Taxonomy" id="7222"/>
    <lineage>
        <taxon>Eukaryota</taxon>
        <taxon>Metazoa</taxon>
        <taxon>Ecdysozoa</taxon>
        <taxon>Arthropoda</taxon>
        <taxon>Hexapoda</taxon>
        <taxon>Insecta</taxon>
        <taxon>Pterygota</taxon>
        <taxon>Neoptera</taxon>
        <taxon>Endopterygota</taxon>
        <taxon>Diptera</taxon>
        <taxon>Brachycera</taxon>
        <taxon>Muscomorpha</taxon>
        <taxon>Ephydroidea</taxon>
        <taxon>Drosophilidae</taxon>
        <taxon>Drosophila</taxon>
        <taxon>Hawaiian Drosophila</taxon>
    </lineage>
</organism>
<dbReference type="InterPro" id="IPR010512">
    <property type="entry name" value="DUF1091"/>
</dbReference>
<accession>B4JZF8</accession>
<dbReference type="PANTHER" id="PTHR20898:SF0">
    <property type="entry name" value="DAEDALUS ON 3-RELATED"/>
    <property type="match status" value="1"/>
</dbReference>
<feature type="chain" id="PRO_5002813128" evidence="1">
    <location>
        <begin position="17"/>
        <end position="175"/>
    </location>
</feature>
<dbReference type="SMART" id="SM00697">
    <property type="entry name" value="DM8"/>
    <property type="match status" value="1"/>
</dbReference>